<evidence type="ECO:0000259" key="2">
    <source>
        <dbReference type="Pfam" id="PF00561"/>
    </source>
</evidence>
<dbReference type="PANTHER" id="PTHR46438:SF11">
    <property type="entry name" value="LIPASE-RELATED"/>
    <property type="match status" value="1"/>
</dbReference>
<dbReference type="PANTHER" id="PTHR46438">
    <property type="entry name" value="ALPHA/BETA-HYDROLASES SUPERFAMILY PROTEIN"/>
    <property type="match status" value="1"/>
</dbReference>
<dbReference type="Pfam" id="PF00561">
    <property type="entry name" value="Abhydrolase_1"/>
    <property type="match status" value="1"/>
</dbReference>
<protein>
    <submittedName>
        <fullName evidence="3">Pimeloyl-ACP methyl ester carboxylesterase</fullName>
    </submittedName>
</protein>
<reference evidence="4" key="1">
    <citation type="submission" date="2016-11" db="EMBL/GenBank/DDBJ databases">
        <authorList>
            <person name="Varghese N."/>
            <person name="Submissions S."/>
        </authorList>
    </citation>
    <scope>NUCLEOTIDE SEQUENCE [LARGE SCALE GENOMIC DNA]</scope>
    <source>
        <strain evidence="4">DSM 18829</strain>
    </source>
</reference>
<gene>
    <name evidence="3" type="ORF">SAMN05444363_2715</name>
</gene>
<dbReference type="EMBL" id="FQZI01000005">
    <property type="protein sequence ID" value="SHJ11747.1"/>
    <property type="molecule type" value="Genomic_DNA"/>
</dbReference>
<dbReference type="Proteomes" id="UP000184488">
    <property type="component" value="Unassembled WGS sequence"/>
</dbReference>
<dbReference type="Gene3D" id="3.40.50.1820">
    <property type="entry name" value="alpha/beta hydrolase"/>
    <property type="match status" value="1"/>
</dbReference>
<evidence type="ECO:0000313" key="3">
    <source>
        <dbReference type="EMBL" id="SHJ11747.1"/>
    </source>
</evidence>
<accession>A0A1M6GP64</accession>
<dbReference type="OrthoDB" id="7172093at2"/>
<name>A0A1M6GP64_9FLAO</name>
<dbReference type="InterPro" id="IPR029058">
    <property type="entry name" value="AB_hydrolase_fold"/>
</dbReference>
<evidence type="ECO:0000256" key="1">
    <source>
        <dbReference type="SAM" id="SignalP"/>
    </source>
</evidence>
<keyword evidence="1" id="KW-0732">Signal</keyword>
<dbReference type="InterPro" id="IPR000073">
    <property type="entry name" value="AB_hydrolase_1"/>
</dbReference>
<dbReference type="STRING" id="415425.SAMN05444363_2715"/>
<feature type="chain" id="PRO_5012612832" evidence="1">
    <location>
        <begin position="20"/>
        <end position="285"/>
    </location>
</feature>
<feature type="domain" description="AB hydrolase-1" evidence="2">
    <location>
        <begin position="34"/>
        <end position="270"/>
    </location>
</feature>
<dbReference type="AlphaFoldDB" id="A0A1M6GP64"/>
<evidence type="ECO:0000313" key="4">
    <source>
        <dbReference type="Proteomes" id="UP000184488"/>
    </source>
</evidence>
<feature type="signal peptide" evidence="1">
    <location>
        <begin position="1"/>
        <end position="19"/>
    </location>
</feature>
<keyword evidence="4" id="KW-1185">Reference proteome</keyword>
<dbReference type="RefSeq" id="WP_073312031.1">
    <property type="nucleotide sequence ID" value="NZ_FQZI01000005.1"/>
</dbReference>
<organism evidence="3 4">
    <name type="scientific">Flavobacterium terrae</name>
    <dbReference type="NCBI Taxonomy" id="415425"/>
    <lineage>
        <taxon>Bacteria</taxon>
        <taxon>Pseudomonadati</taxon>
        <taxon>Bacteroidota</taxon>
        <taxon>Flavobacteriia</taxon>
        <taxon>Flavobacteriales</taxon>
        <taxon>Flavobacteriaceae</taxon>
        <taxon>Flavobacterium</taxon>
    </lineage>
</organism>
<sequence>MKKSIILVLAILAFVNVFAQKQQSFEVKVTGKGKPVILIPGYSCSGDVWNETVNHLKNDYQLHVITIAGFGQAKPIENDEILKTVRNEIIQYVKDNKLKKPMLIGHSLGAFMTLWLQSTEPEMFGKSICVDGLPFVSAVGKPETTVEAVKANPQFNKEAVINNFKSLPSEGYVENMTKAMLYQVNDSVRAKQIAKWSFQSDRTTLGSTIVEMSSTDLRKEIAKIKSPILVMASLWGTKEGSEKEYNLQYAELKNKTIKVADAKHFIMYDQPEWFYNEIDLFLGSK</sequence>
<proteinExistence type="predicted"/>
<dbReference type="SUPFAM" id="SSF53474">
    <property type="entry name" value="alpha/beta-Hydrolases"/>
    <property type="match status" value="1"/>
</dbReference>